<dbReference type="Proteomes" id="UP001159363">
    <property type="component" value="Chromosome X"/>
</dbReference>
<gene>
    <name evidence="1" type="ORF">PR048_011134</name>
</gene>
<accession>A0ABQ9HKQ4</accession>
<protein>
    <submittedName>
        <fullName evidence="1">Uncharacterized protein</fullName>
    </submittedName>
</protein>
<organism evidence="1 2">
    <name type="scientific">Dryococelus australis</name>
    <dbReference type="NCBI Taxonomy" id="614101"/>
    <lineage>
        <taxon>Eukaryota</taxon>
        <taxon>Metazoa</taxon>
        <taxon>Ecdysozoa</taxon>
        <taxon>Arthropoda</taxon>
        <taxon>Hexapoda</taxon>
        <taxon>Insecta</taxon>
        <taxon>Pterygota</taxon>
        <taxon>Neoptera</taxon>
        <taxon>Polyneoptera</taxon>
        <taxon>Phasmatodea</taxon>
        <taxon>Verophasmatodea</taxon>
        <taxon>Anareolatae</taxon>
        <taxon>Phasmatidae</taxon>
        <taxon>Eurycanthinae</taxon>
        <taxon>Dryococelus</taxon>
    </lineage>
</organism>
<keyword evidence="2" id="KW-1185">Reference proteome</keyword>
<proteinExistence type="predicted"/>
<evidence type="ECO:0000313" key="2">
    <source>
        <dbReference type="Proteomes" id="UP001159363"/>
    </source>
</evidence>
<sequence>MEAEREFFFEGDIKGKHTDWGCRQTNADGMFLNTPASKNNFIIFTPSTPTYFPKAGGDALEQLPVIHESNGTDPRIKLFTGTLADIQFEHARFVSERQYTRQNYLDIDYLITFIIRERNQRKAKEVKINKFGNPFTNLVKSQTNWKLTRTLYDRNKHIPNPAMFMDTGIKYSLEYKANAIANILEKQFSPNEDLNDRKFTDKLQFKLIITYSKEHMQNHRKLHFSNEIKLIKPGLHKL</sequence>
<evidence type="ECO:0000313" key="1">
    <source>
        <dbReference type="EMBL" id="KAJ8884938.1"/>
    </source>
</evidence>
<comment type="caution">
    <text evidence="1">The sequence shown here is derived from an EMBL/GenBank/DDBJ whole genome shotgun (WGS) entry which is preliminary data.</text>
</comment>
<reference evidence="1 2" key="1">
    <citation type="submission" date="2023-02" db="EMBL/GenBank/DDBJ databases">
        <title>LHISI_Scaffold_Assembly.</title>
        <authorList>
            <person name="Stuart O.P."/>
            <person name="Cleave R."/>
            <person name="Magrath M.J.L."/>
            <person name="Mikheyev A.S."/>
        </authorList>
    </citation>
    <scope>NUCLEOTIDE SEQUENCE [LARGE SCALE GENOMIC DNA]</scope>
    <source>
        <strain evidence="1">Daus_M_001</strain>
        <tissue evidence="1">Leg muscle</tissue>
    </source>
</reference>
<dbReference type="EMBL" id="JARBHB010000004">
    <property type="protein sequence ID" value="KAJ8884938.1"/>
    <property type="molecule type" value="Genomic_DNA"/>
</dbReference>
<name>A0ABQ9HKQ4_9NEOP</name>